<evidence type="ECO:0000313" key="2">
    <source>
        <dbReference type="EMBL" id="RSL77483.1"/>
    </source>
</evidence>
<name>A0A428RIV4_9HYPO</name>
<feature type="region of interest" description="Disordered" evidence="1">
    <location>
        <begin position="37"/>
        <end position="72"/>
    </location>
</feature>
<keyword evidence="3" id="KW-1185">Reference proteome</keyword>
<evidence type="ECO:0000256" key="1">
    <source>
        <dbReference type="SAM" id="MobiDB-lite"/>
    </source>
</evidence>
<dbReference type="Proteomes" id="UP000288429">
    <property type="component" value="Unassembled WGS sequence"/>
</dbReference>
<organism evidence="2 3">
    <name type="scientific">Fusarium ambrosium</name>
    <dbReference type="NCBI Taxonomy" id="131363"/>
    <lineage>
        <taxon>Eukaryota</taxon>
        <taxon>Fungi</taxon>
        <taxon>Dikarya</taxon>
        <taxon>Ascomycota</taxon>
        <taxon>Pezizomycotina</taxon>
        <taxon>Sordariomycetes</taxon>
        <taxon>Hypocreomycetidae</taxon>
        <taxon>Hypocreales</taxon>
        <taxon>Nectriaceae</taxon>
        <taxon>Fusarium</taxon>
        <taxon>Fusarium solani species complex</taxon>
    </lineage>
</organism>
<protein>
    <submittedName>
        <fullName evidence="2">Uncharacterized protein</fullName>
    </submittedName>
</protein>
<comment type="caution">
    <text evidence="2">The sequence shown here is derived from an EMBL/GenBank/DDBJ whole genome shotgun (WGS) entry which is preliminary data.</text>
</comment>
<gene>
    <name evidence="2" type="ORF">CDV31_017322</name>
</gene>
<reference evidence="2 3" key="1">
    <citation type="submission" date="2017-06" db="EMBL/GenBank/DDBJ databases">
        <title>Cmopartive genomic analysis of Ambrosia Fusariam Clade fungi.</title>
        <authorList>
            <person name="Stajich J.E."/>
            <person name="Carrillo J."/>
            <person name="Kijimoto T."/>
            <person name="Eskalen A."/>
            <person name="O'Donnell K."/>
            <person name="Kasson M."/>
        </authorList>
    </citation>
    <scope>NUCLEOTIDE SEQUENCE [LARGE SCALE GENOMIC DNA]</scope>
    <source>
        <strain evidence="2 3">NRRL 20438</strain>
    </source>
</reference>
<proteinExistence type="predicted"/>
<dbReference type="AlphaFoldDB" id="A0A428RIV4"/>
<accession>A0A428RIV4</accession>
<evidence type="ECO:0000313" key="3">
    <source>
        <dbReference type="Proteomes" id="UP000288429"/>
    </source>
</evidence>
<feature type="compositionally biased region" description="Polar residues" evidence="1">
    <location>
        <begin position="57"/>
        <end position="72"/>
    </location>
</feature>
<sequence length="94" mass="10989">MKTDYNFEASIRPYWQRFDIWDIGKYECKRRQRRRSQCHNKTVLPPPLRYHPALNKASETSDPGSSPTSSCVSEYAVEHVKIENRMESRGGELA</sequence>
<dbReference type="EMBL" id="NIZV01001100">
    <property type="protein sequence ID" value="RSL77483.1"/>
    <property type="molecule type" value="Genomic_DNA"/>
</dbReference>